<feature type="domain" description="CS" evidence="1">
    <location>
        <begin position="22"/>
        <end position="116"/>
    </location>
</feature>
<dbReference type="InterPro" id="IPR007052">
    <property type="entry name" value="CS_dom"/>
</dbReference>
<dbReference type="InterPro" id="IPR008978">
    <property type="entry name" value="HSP20-like_chaperone"/>
</dbReference>
<dbReference type="SUPFAM" id="SSF49764">
    <property type="entry name" value="HSP20-like chaperones"/>
    <property type="match status" value="1"/>
</dbReference>
<gene>
    <name evidence="2" type="ORF">KUTeg_022885</name>
</gene>
<keyword evidence="3" id="KW-1185">Reference proteome</keyword>
<sequence length="126" mass="14357">MADSGEEIPTATTEETDLNFIRTTIIIPGLQTKKELLLVGTQKPDKNADIKTDFQCRSFEVTAEIKNKKGVVKKYRYKIKKLPGEIVPEKCKVEFKKELIICHLAKKEEESWAVQLSKSGLEQDMD</sequence>
<evidence type="ECO:0000259" key="1">
    <source>
        <dbReference type="PROSITE" id="PS51203"/>
    </source>
</evidence>
<reference evidence="2 3" key="1">
    <citation type="submission" date="2022-12" db="EMBL/GenBank/DDBJ databases">
        <title>Chromosome-level genome of Tegillarca granosa.</title>
        <authorList>
            <person name="Kim J."/>
        </authorList>
    </citation>
    <scope>NUCLEOTIDE SEQUENCE [LARGE SCALE GENOMIC DNA]</scope>
    <source>
        <strain evidence="2">Teg-2019</strain>
        <tissue evidence="2">Adductor muscle</tissue>
    </source>
</reference>
<comment type="caution">
    <text evidence="2">The sequence shown here is derived from an EMBL/GenBank/DDBJ whole genome shotgun (WGS) entry which is preliminary data.</text>
</comment>
<dbReference type="Proteomes" id="UP001217089">
    <property type="component" value="Unassembled WGS sequence"/>
</dbReference>
<dbReference type="Gene3D" id="2.60.40.790">
    <property type="match status" value="1"/>
</dbReference>
<dbReference type="EMBL" id="JARBDR010000921">
    <property type="protein sequence ID" value="KAJ8298825.1"/>
    <property type="molecule type" value="Genomic_DNA"/>
</dbReference>
<organism evidence="2 3">
    <name type="scientific">Tegillarca granosa</name>
    <name type="common">Malaysian cockle</name>
    <name type="synonym">Anadara granosa</name>
    <dbReference type="NCBI Taxonomy" id="220873"/>
    <lineage>
        <taxon>Eukaryota</taxon>
        <taxon>Metazoa</taxon>
        <taxon>Spiralia</taxon>
        <taxon>Lophotrochozoa</taxon>
        <taxon>Mollusca</taxon>
        <taxon>Bivalvia</taxon>
        <taxon>Autobranchia</taxon>
        <taxon>Pteriomorphia</taxon>
        <taxon>Arcoida</taxon>
        <taxon>Arcoidea</taxon>
        <taxon>Arcidae</taxon>
        <taxon>Tegillarca</taxon>
    </lineage>
</organism>
<evidence type="ECO:0000313" key="3">
    <source>
        <dbReference type="Proteomes" id="UP001217089"/>
    </source>
</evidence>
<dbReference type="PROSITE" id="PS51203">
    <property type="entry name" value="CS"/>
    <property type="match status" value="1"/>
</dbReference>
<name>A0ABQ9E5V2_TEGGR</name>
<accession>A0ABQ9E5V2</accession>
<evidence type="ECO:0000313" key="2">
    <source>
        <dbReference type="EMBL" id="KAJ8298825.1"/>
    </source>
</evidence>
<protein>
    <recommendedName>
        <fullName evidence="1">CS domain-containing protein</fullName>
    </recommendedName>
</protein>
<proteinExistence type="predicted"/>